<dbReference type="InterPro" id="IPR010982">
    <property type="entry name" value="Lambda_DNA-bd_dom_sf"/>
</dbReference>
<dbReference type="InterPro" id="IPR000843">
    <property type="entry name" value="HTH_LacI"/>
</dbReference>
<protein>
    <submittedName>
        <fullName evidence="5">LacI family DNA-binding transcriptional regulator</fullName>
    </submittedName>
</protein>
<evidence type="ECO:0000256" key="2">
    <source>
        <dbReference type="ARBA" id="ARBA00023125"/>
    </source>
</evidence>
<keyword evidence="1" id="KW-0805">Transcription regulation</keyword>
<accession>A0ABX1XV08</accession>
<evidence type="ECO:0000313" key="6">
    <source>
        <dbReference type="Proteomes" id="UP000616779"/>
    </source>
</evidence>
<dbReference type="Gene3D" id="3.40.50.2300">
    <property type="match status" value="2"/>
</dbReference>
<dbReference type="Pfam" id="PF00356">
    <property type="entry name" value="LacI"/>
    <property type="match status" value="1"/>
</dbReference>
<organism evidence="5 6">
    <name type="scientific">Paenibacillus phytorum</name>
    <dbReference type="NCBI Taxonomy" id="2654977"/>
    <lineage>
        <taxon>Bacteria</taxon>
        <taxon>Bacillati</taxon>
        <taxon>Bacillota</taxon>
        <taxon>Bacilli</taxon>
        <taxon>Bacillales</taxon>
        <taxon>Paenibacillaceae</taxon>
        <taxon>Paenibacillus</taxon>
    </lineage>
</organism>
<dbReference type="RefSeq" id="WP_171643675.1">
    <property type="nucleotide sequence ID" value="NZ_WHOA01000092.1"/>
</dbReference>
<sequence>MITRKEVADRAGVSVAVVSYVLNNRSIVKEETRQKVLAVINELGYRPNQTARSLKTRKTGQIAVLVHFVGNPFEGGLLLYIEKKAKLSNYSVFFHSFEPAREEELKNTLMGRVDGILLLGQTLSEESQAFYSLMELPVVSLMHPGVSMPSIPVVDVDWIAEMRRLIVHLREQGHEQIAFMTAGDPQDPIAHRLIAFREAMRLEGLKLPEPFILEGAGRFERAFEALTTKLTQDFDFTALIAANDLMAAGCLAACRESGILVPQQLAVAGCEDILMSSQVSPALTTICYPRMEVGLEATELLLSLIDGDNRKTPRLEGKLSVRASTVENPLNVKSYSN</sequence>
<keyword evidence="6" id="KW-1185">Reference proteome</keyword>
<dbReference type="InterPro" id="IPR028082">
    <property type="entry name" value="Peripla_BP_I"/>
</dbReference>
<keyword evidence="3" id="KW-0804">Transcription</keyword>
<gene>
    <name evidence="5" type="ORF">GC098_13240</name>
</gene>
<dbReference type="PANTHER" id="PTHR30146">
    <property type="entry name" value="LACI-RELATED TRANSCRIPTIONAL REPRESSOR"/>
    <property type="match status" value="1"/>
</dbReference>
<name>A0ABX1XV08_9BACL</name>
<comment type="caution">
    <text evidence="5">The sequence shown here is derived from an EMBL/GenBank/DDBJ whole genome shotgun (WGS) entry which is preliminary data.</text>
</comment>
<dbReference type="Pfam" id="PF13377">
    <property type="entry name" value="Peripla_BP_3"/>
    <property type="match status" value="1"/>
</dbReference>
<feature type="domain" description="HTH lacI-type" evidence="4">
    <location>
        <begin position="2"/>
        <end position="56"/>
    </location>
</feature>
<dbReference type="Gene3D" id="1.10.260.40">
    <property type="entry name" value="lambda repressor-like DNA-binding domains"/>
    <property type="match status" value="1"/>
</dbReference>
<dbReference type="PANTHER" id="PTHR30146:SF109">
    <property type="entry name" value="HTH-TYPE TRANSCRIPTIONAL REGULATOR GALS"/>
    <property type="match status" value="1"/>
</dbReference>
<dbReference type="InterPro" id="IPR046335">
    <property type="entry name" value="LacI/GalR-like_sensor"/>
</dbReference>
<evidence type="ECO:0000259" key="4">
    <source>
        <dbReference type="PROSITE" id="PS50932"/>
    </source>
</evidence>
<evidence type="ECO:0000256" key="1">
    <source>
        <dbReference type="ARBA" id="ARBA00023015"/>
    </source>
</evidence>
<dbReference type="EMBL" id="WHOA01000092">
    <property type="protein sequence ID" value="NOU72378.1"/>
    <property type="molecule type" value="Genomic_DNA"/>
</dbReference>
<keyword evidence="2 5" id="KW-0238">DNA-binding</keyword>
<dbReference type="CDD" id="cd06267">
    <property type="entry name" value="PBP1_LacI_sugar_binding-like"/>
    <property type="match status" value="1"/>
</dbReference>
<proteinExistence type="predicted"/>
<reference evidence="5 6" key="1">
    <citation type="submission" date="2019-10" db="EMBL/GenBank/DDBJ databases">
        <title>Description of Paenibacillus terrestris sp. nov.</title>
        <authorList>
            <person name="Carlier A."/>
            <person name="Qi S."/>
        </authorList>
    </citation>
    <scope>NUCLEOTIDE SEQUENCE [LARGE SCALE GENOMIC DNA]</scope>
    <source>
        <strain evidence="5 6">LMG 31458</strain>
    </source>
</reference>
<dbReference type="SUPFAM" id="SSF47413">
    <property type="entry name" value="lambda repressor-like DNA-binding domains"/>
    <property type="match status" value="1"/>
</dbReference>
<evidence type="ECO:0000313" key="5">
    <source>
        <dbReference type="EMBL" id="NOU72378.1"/>
    </source>
</evidence>
<dbReference type="SUPFAM" id="SSF53822">
    <property type="entry name" value="Periplasmic binding protein-like I"/>
    <property type="match status" value="1"/>
</dbReference>
<dbReference type="PROSITE" id="PS50932">
    <property type="entry name" value="HTH_LACI_2"/>
    <property type="match status" value="1"/>
</dbReference>
<dbReference type="SMART" id="SM00354">
    <property type="entry name" value="HTH_LACI"/>
    <property type="match status" value="1"/>
</dbReference>
<dbReference type="CDD" id="cd01392">
    <property type="entry name" value="HTH_LacI"/>
    <property type="match status" value="1"/>
</dbReference>
<evidence type="ECO:0000256" key="3">
    <source>
        <dbReference type="ARBA" id="ARBA00023163"/>
    </source>
</evidence>
<dbReference type="GO" id="GO:0003677">
    <property type="term" value="F:DNA binding"/>
    <property type="evidence" value="ECO:0007669"/>
    <property type="project" value="UniProtKB-KW"/>
</dbReference>
<dbReference type="Proteomes" id="UP000616779">
    <property type="component" value="Unassembled WGS sequence"/>
</dbReference>